<gene>
    <name evidence="2" type="ORF">K402DRAFT_398933</name>
</gene>
<evidence type="ECO:0000256" key="1">
    <source>
        <dbReference type="SAM" id="MobiDB-lite"/>
    </source>
</evidence>
<dbReference type="EMBL" id="ML977211">
    <property type="protein sequence ID" value="KAF1981001.1"/>
    <property type="molecule type" value="Genomic_DNA"/>
</dbReference>
<evidence type="ECO:0000313" key="2">
    <source>
        <dbReference type="EMBL" id="KAF1981001.1"/>
    </source>
</evidence>
<dbReference type="OrthoDB" id="422736at2759"/>
<sequence length="408" mass="45475">MHHGVVPGQLEAAATPPISHLLILGAPFGVSLCRTILSSLLLGYPVPVVGPQFNQDDHSNHGQLLSLLNFLNTPEVHEHDLVLAIYSPEAWFQLPASAFALQYAAESSPGPLILYNEGVLFGSARLLNVVVTTGLEVCGSMSFTQLSQTLDRVRNNQRKSAWSFRRTLTYNLRNNLRRSDGFFQVVSSESLRDIEYASMPQKKEKKLDTSPFHTFETPQLLNQPQGNRPYQTSRLTHNASLDKLPEDSWSSVRLATNRTTRKIPYLLQPSASIANEVFEKMWYYPYTRALLRQCLRYQTSPDAAAKAHLLHPQLGNRSYSRQGGAGGVWMAEDGTWKSWEEVCPDFEFGDGLGEWGREGTAGGLVRNWFGLLLAGAQEDEAEKEKAEGDRLGEVEVQAKEEAEAENQA</sequence>
<proteinExistence type="predicted"/>
<feature type="region of interest" description="Disordered" evidence="1">
    <location>
        <begin position="379"/>
        <end position="408"/>
    </location>
</feature>
<reference evidence="2" key="1">
    <citation type="journal article" date="2020" name="Stud. Mycol.">
        <title>101 Dothideomycetes genomes: a test case for predicting lifestyles and emergence of pathogens.</title>
        <authorList>
            <person name="Haridas S."/>
            <person name="Albert R."/>
            <person name="Binder M."/>
            <person name="Bloem J."/>
            <person name="Labutti K."/>
            <person name="Salamov A."/>
            <person name="Andreopoulos B."/>
            <person name="Baker S."/>
            <person name="Barry K."/>
            <person name="Bills G."/>
            <person name="Bluhm B."/>
            <person name="Cannon C."/>
            <person name="Castanera R."/>
            <person name="Culley D."/>
            <person name="Daum C."/>
            <person name="Ezra D."/>
            <person name="Gonzalez J."/>
            <person name="Henrissat B."/>
            <person name="Kuo A."/>
            <person name="Liang C."/>
            <person name="Lipzen A."/>
            <person name="Lutzoni F."/>
            <person name="Magnuson J."/>
            <person name="Mondo S."/>
            <person name="Nolan M."/>
            <person name="Ohm R."/>
            <person name="Pangilinan J."/>
            <person name="Park H.-J."/>
            <person name="Ramirez L."/>
            <person name="Alfaro M."/>
            <person name="Sun H."/>
            <person name="Tritt A."/>
            <person name="Yoshinaga Y."/>
            <person name="Zwiers L.-H."/>
            <person name="Turgeon B."/>
            <person name="Goodwin S."/>
            <person name="Spatafora J."/>
            <person name="Crous P."/>
            <person name="Grigoriev I."/>
        </authorList>
    </citation>
    <scope>NUCLEOTIDE SEQUENCE</scope>
    <source>
        <strain evidence="2">CBS 113979</strain>
    </source>
</reference>
<evidence type="ECO:0000313" key="3">
    <source>
        <dbReference type="Proteomes" id="UP000800041"/>
    </source>
</evidence>
<dbReference type="Proteomes" id="UP000800041">
    <property type="component" value="Unassembled WGS sequence"/>
</dbReference>
<protein>
    <submittedName>
        <fullName evidence="2">Uncharacterized protein</fullName>
    </submittedName>
</protein>
<keyword evidence="3" id="KW-1185">Reference proteome</keyword>
<dbReference type="PANTHER" id="PTHR36587">
    <property type="entry name" value="EXPRESSION SITE-ASSOCIATED GENE 3 (ESAG3)-LIKE PROTEIN"/>
    <property type="match status" value="1"/>
</dbReference>
<accession>A0A6G1GJB6</accession>
<name>A0A6G1GJB6_9PEZI</name>
<organism evidence="2 3">
    <name type="scientific">Aulographum hederae CBS 113979</name>
    <dbReference type="NCBI Taxonomy" id="1176131"/>
    <lineage>
        <taxon>Eukaryota</taxon>
        <taxon>Fungi</taxon>
        <taxon>Dikarya</taxon>
        <taxon>Ascomycota</taxon>
        <taxon>Pezizomycotina</taxon>
        <taxon>Dothideomycetes</taxon>
        <taxon>Pleosporomycetidae</taxon>
        <taxon>Aulographales</taxon>
        <taxon>Aulographaceae</taxon>
    </lineage>
</organism>
<feature type="compositionally biased region" description="Basic and acidic residues" evidence="1">
    <location>
        <begin position="382"/>
        <end position="401"/>
    </location>
</feature>
<dbReference type="PANTHER" id="PTHR36587:SF2">
    <property type="entry name" value="EXPRESSION SITE-ASSOCIATED GENE 3 (ESAG3)-LIKE PROTEIN"/>
    <property type="match status" value="1"/>
</dbReference>
<dbReference type="AlphaFoldDB" id="A0A6G1GJB6"/>